<dbReference type="GO" id="GO:0016765">
    <property type="term" value="F:transferase activity, transferring alkyl or aryl (other than methyl) groups"/>
    <property type="evidence" value="ECO:0007669"/>
    <property type="project" value="InterPro"/>
</dbReference>
<dbReference type="Gene3D" id="3.90.550.20">
    <property type="match status" value="1"/>
</dbReference>
<dbReference type="VEuPathDB" id="FungiDB:ACJ73_02433"/>
<dbReference type="Pfam" id="PF11991">
    <property type="entry name" value="Trp_DMAT"/>
    <property type="match status" value="1"/>
</dbReference>
<comment type="caution">
    <text evidence="2">The sequence shown here is derived from an EMBL/GenBank/DDBJ whole genome shotgun (WGS) entry which is preliminary data.</text>
</comment>
<dbReference type="AlphaFoldDB" id="A0A1J9R1B6"/>
<protein>
    <submittedName>
        <fullName evidence="2">Uncharacterized protein</fullName>
    </submittedName>
</protein>
<dbReference type="Proteomes" id="UP000242791">
    <property type="component" value="Unassembled WGS sequence"/>
</dbReference>
<dbReference type="GO" id="GO:0016757">
    <property type="term" value="F:glycosyltransferase activity"/>
    <property type="evidence" value="ECO:0007669"/>
    <property type="project" value="InterPro"/>
</dbReference>
<reference evidence="2 3" key="1">
    <citation type="submission" date="2015-08" db="EMBL/GenBank/DDBJ databases">
        <title>Emmonsia species relationships and genome sequence.</title>
        <authorList>
            <person name="Cuomo C.A."/>
            <person name="Schwartz I.S."/>
            <person name="Kenyon C."/>
            <person name="De Hoog G.S."/>
            <person name="Govender N.P."/>
            <person name="Botha A."/>
            <person name="Moreno L."/>
            <person name="De Vries M."/>
            <person name="Munoz J.F."/>
            <person name="Stielow J.B."/>
        </authorList>
    </citation>
    <scope>NUCLEOTIDE SEQUENCE [LARGE SCALE GENOMIC DNA]</scope>
    <source>
        <strain evidence="2 3">EI222</strain>
    </source>
</reference>
<dbReference type="SFLD" id="SFLDS00036">
    <property type="entry name" value="Aromatic_Prenyltransferase"/>
    <property type="match status" value="1"/>
</dbReference>
<proteinExistence type="predicted"/>
<evidence type="ECO:0000313" key="3">
    <source>
        <dbReference type="Proteomes" id="UP000242791"/>
    </source>
</evidence>
<organism evidence="2 3">
    <name type="scientific">Blastomyces percursus</name>
    <dbReference type="NCBI Taxonomy" id="1658174"/>
    <lineage>
        <taxon>Eukaryota</taxon>
        <taxon>Fungi</taxon>
        <taxon>Dikarya</taxon>
        <taxon>Ascomycota</taxon>
        <taxon>Pezizomycotina</taxon>
        <taxon>Eurotiomycetes</taxon>
        <taxon>Eurotiomycetidae</taxon>
        <taxon>Onygenales</taxon>
        <taxon>Ajellomycetaceae</taxon>
        <taxon>Blastomyces</taxon>
    </lineage>
</organism>
<dbReference type="Pfam" id="PF05704">
    <property type="entry name" value="Caps_synth"/>
    <property type="match status" value="1"/>
</dbReference>
<evidence type="ECO:0000256" key="1">
    <source>
        <dbReference type="ARBA" id="ARBA00022679"/>
    </source>
</evidence>
<dbReference type="OrthoDB" id="409543at2759"/>
<dbReference type="PANTHER" id="PTHR40627">
    <property type="entry name" value="INDOLE PRENYLTRANSFERASE TDIB-RELATED"/>
    <property type="match status" value="1"/>
</dbReference>
<dbReference type="GO" id="GO:0009820">
    <property type="term" value="P:alkaloid metabolic process"/>
    <property type="evidence" value="ECO:0007669"/>
    <property type="project" value="InterPro"/>
</dbReference>
<accession>A0A1J9R1B6</accession>
<dbReference type="NCBIfam" id="TIGR03429">
    <property type="entry name" value="arom_pren_DMATS"/>
    <property type="match status" value="1"/>
</dbReference>
<sequence length="822" mass="93462">MALISEAVSNPLHSSMDDAHNGTTPRKALAKTIDGSSTPNLNDGGFAFWSKHCTPVLSSLLRTVGSYTEKQRKSHLAFLENYIIPHMGPPPDKTYPRSLLTPNGAPFETSINFNNSGKACVRFTFEPVMPERGNLSDTPIPRIAEAVKADMRWFKQFSAEYFPSEKEREIIKGKMPPDTARIPRCFFAFDLDGGNISMKAYFSPMMKHMATGMDSDEATVNLLKRLDPLGESFVPALNFIEKYRPICQQPPLIQVVGIDCTDPGIRARVKVYTNPCDSSFDAVYEHVTFGGRRTGKTTLEGLSVLREMWHLLINEPEGHADTSFSKPVLDPNYGHRGVCCSWELQPGQEIPDVKVYVALFQYFSGDRAISETMEKVFEKRGWSWGVQGTYKSMVRQACLREREKYRASLETAKGTTTGNRKMGSVSGSTLLDSRSDEDILAELQNFVPVNPDSERNIWAFWDRGIAACKPWCQRNIISWVRRHGKSWTVRVLDMVDGSPTHYASYIPDTFEFFPEAFLKRRMAGTHAAPHAADLVRLPLLYLHGGIWVDVGFMLFRSLDDLFWEKLEDPANPLELAGFKMTINDEISMFWNGLVAGRKGCIAIKHWHDTFLKLWEGRDSTQGMYAHELLHHLPRYEVPSSTGKAPAFQYGHYVDYLIQMFCLERIRHLEDPTIAWDGPTWFSQKVLLFECISEVYWAQHLTHWDGRKQFDMLSRKQEGSESDEAHKEASQFVQAVLDTSSTMKLSHGIVTEQREYLARIWDEERNKDADIGPGTFAAHLRWASENFKQVRPLVPLFLPVREDGLLKGGLLETVGTRHPHWDI</sequence>
<name>A0A1J9R1B6_9EURO</name>
<dbReference type="SUPFAM" id="SSF53448">
    <property type="entry name" value="Nucleotide-diphospho-sugar transferases"/>
    <property type="match status" value="1"/>
</dbReference>
<gene>
    <name evidence="2" type="ORF">ACJ73_02433</name>
</gene>
<keyword evidence="3" id="KW-1185">Reference proteome</keyword>
<dbReference type="InterPro" id="IPR029044">
    <property type="entry name" value="Nucleotide-diphossugar_trans"/>
</dbReference>
<dbReference type="InterPro" id="IPR008441">
    <property type="entry name" value="AfumC-like_glycosyl_Trfase"/>
</dbReference>
<dbReference type="CDD" id="cd13929">
    <property type="entry name" value="PT-DMATS_CymD"/>
    <property type="match status" value="1"/>
</dbReference>
<keyword evidence="1" id="KW-0808">Transferase</keyword>
<dbReference type="InterPro" id="IPR033964">
    <property type="entry name" value="ABBA"/>
</dbReference>
<dbReference type="EMBL" id="LGTZ01000260">
    <property type="protein sequence ID" value="OJD26187.1"/>
    <property type="molecule type" value="Genomic_DNA"/>
</dbReference>
<dbReference type="InterPro" id="IPR017795">
    <property type="entry name" value="ABBA_NscD-like"/>
</dbReference>
<dbReference type="PANTHER" id="PTHR40627:SF5">
    <property type="entry name" value="INDOLE PRENYLTRANSFERASE TDIB"/>
    <property type="match status" value="1"/>
</dbReference>
<evidence type="ECO:0000313" key="2">
    <source>
        <dbReference type="EMBL" id="OJD26187.1"/>
    </source>
</evidence>